<dbReference type="PROSITE" id="PS50977">
    <property type="entry name" value="HTH_TETR_2"/>
    <property type="match status" value="1"/>
</dbReference>
<evidence type="ECO:0000259" key="5">
    <source>
        <dbReference type="PROSITE" id="PS50977"/>
    </source>
</evidence>
<keyword evidence="3" id="KW-0804">Transcription</keyword>
<dbReference type="InterPro" id="IPR050109">
    <property type="entry name" value="HTH-type_TetR-like_transc_reg"/>
</dbReference>
<dbReference type="Pfam" id="PF21935">
    <property type="entry name" value="TetR_C_45"/>
    <property type="match status" value="1"/>
</dbReference>
<dbReference type="InterPro" id="IPR001647">
    <property type="entry name" value="HTH_TetR"/>
</dbReference>
<dbReference type="InterPro" id="IPR054126">
    <property type="entry name" value="CprB_TetR_C"/>
</dbReference>
<dbReference type="SUPFAM" id="SSF48498">
    <property type="entry name" value="Tetracyclin repressor-like, C-terminal domain"/>
    <property type="match status" value="1"/>
</dbReference>
<dbReference type="Pfam" id="PF00440">
    <property type="entry name" value="TetR_N"/>
    <property type="match status" value="1"/>
</dbReference>
<dbReference type="GO" id="GO:0000976">
    <property type="term" value="F:transcription cis-regulatory region binding"/>
    <property type="evidence" value="ECO:0007669"/>
    <property type="project" value="TreeGrafter"/>
</dbReference>
<keyword evidence="7" id="KW-1185">Reference proteome</keyword>
<dbReference type="AlphaFoldDB" id="A0A4V0YCZ9"/>
<dbReference type="PANTHER" id="PTHR30055">
    <property type="entry name" value="HTH-TYPE TRANSCRIPTIONAL REGULATOR RUTR"/>
    <property type="match status" value="1"/>
</dbReference>
<feature type="domain" description="HTH tetR-type" evidence="5">
    <location>
        <begin position="26"/>
        <end position="86"/>
    </location>
</feature>
<evidence type="ECO:0000256" key="1">
    <source>
        <dbReference type="ARBA" id="ARBA00023015"/>
    </source>
</evidence>
<organism evidence="6 7">
    <name type="scientific">Microbacterium protaetiae</name>
    <dbReference type="NCBI Taxonomy" id="2509458"/>
    <lineage>
        <taxon>Bacteria</taxon>
        <taxon>Bacillati</taxon>
        <taxon>Actinomycetota</taxon>
        <taxon>Actinomycetes</taxon>
        <taxon>Micrococcales</taxon>
        <taxon>Microbacteriaceae</taxon>
        <taxon>Microbacterium</taxon>
    </lineage>
</organism>
<dbReference type="Gene3D" id="1.10.357.10">
    <property type="entry name" value="Tetracycline Repressor, domain 2"/>
    <property type="match status" value="1"/>
</dbReference>
<evidence type="ECO:0000256" key="2">
    <source>
        <dbReference type="ARBA" id="ARBA00023125"/>
    </source>
</evidence>
<dbReference type="Proteomes" id="UP000293995">
    <property type="component" value="Chromosome"/>
</dbReference>
<dbReference type="PANTHER" id="PTHR30055:SF234">
    <property type="entry name" value="HTH-TYPE TRANSCRIPTIONAL REGULATOR BETI"/>
    <property type="match status" value="1"/>
</dbReference>
<protein>
    <submittedName>
        <fullName evidence="6">TetR/AcrR family transcriptional regulator</fullName>
    </submittedName>
</protein>
<dbReference type="OrthoDB" id="3237195at2"/>
<keyword evidence="1" id="KW-0805">Transcription regulation</keyword>
<accession>A0A4V0YCZ9</accession>
<name>A0A4V0YCZ9_9MICO</name>
<dbReference type="InterPro" id="IPR009057">
    <property type="entry name" value="Homeodomain-like_sf"/>
</dbReference>
<proteinExistence type="predicted"/>
<sequence length="216" mass="23411">MWSFRPLHGGAMVDRKMPTLAQKRSVETRDALIEGAATVFARLSYGEARLRDIAGDSGISEGSIYFHFGTKAEIAGAVIAAQQERMTAVLAGVRGSAKAPRAGLEQLLLLLTRLAKLISKDPVVQGGIRLAGEPSPELSNNVSEPYFEWVRIVSSLVRQGIADGSIRADVDVERVSETINYLFVGAQVLSGLADSWKSFPVRLKRVIPTVEALLQH</sequence>
<keyword evidence="2 4" id="KW-0238">DNA-binding</keyword>
<dbReference type="EMBL" id="CP035494">
    <property type="protein sequence ID" value="QAY58971.1"/>
    <property type="molecule type" value="Genomic_DNA"/>
</dbReference>
<dbReference type="SUPFAM" id="SSF46689">
    <property type="entry name" value="Homeodomain-like"/>
    <property type="match status" value="1"/>
</dbReference>
<evidence type="ECO:0000313" key="6">
    <source>
        <dbReference type="EMBL" id="QAY58971.1"/>
    </source>
</evidence>
<dbReference type="GO" id="GO:0003700">
    <property type="term" value="F:DNA-binding transcription factor activity"/>
    <property type="evidence" value="ECO:0007669"/>
    <property type="project" value="TreeGrafter"/>
</dbReference>
<dbReference type="InterPro" id="IPR036271">
    <property type="entry name" value="Tet_transcr_reg_TetR-rel_C_sf"/>
</dbReference>
<dbReference type="PRINTS" id="PR00455">
    <property type="entry name" value="HTHTETR"/>
</dbReference>
<reference evidence="6 7" key="1">
    <citation type="submission" date="2019-01" db="EMBL/GenBank/DDBJ databases">
        <title>Genome sequencing of strain DFW100M-13.</title>
        <authorList>
            <person name="Heo J."/>
            <person name="Kim S.-J."/>
            <person name="Kim J.-S."/>
            <person name="Hong S.-B."/>
            <person name="Kwon S.-W."/>
        </authorList>
    </citation>
    <scope>NUCLEOTIDE SEQUENCE [LARGE SCALE GENOMIC DNA]</scope>
    <source>
        <strain evidence="6 7">DFW100M-13</strain>
    </source>
</reference>
<evidence type="ECO:0000313" key="7">
    <source>
        <dbReference type="Proteomes" id="UP000293995"/>
    </source>
</evidence>
<evidence type="ECO:0000256" key="3">
    <source>
        <dbReference type="ARBA" id="ARBA00023163"/>
    </source>
</evidence>
<gene>
    <name evidence="6" type="ORF">ET475_02470</name>
</gene>
<feature type="DNA-binding region" description="H-T-H motif" evidence="4">
    <location>
        <begin position="49"/>
        <end position="68"/>
    </location>
</feature>
<evidence type="ECO:0000256" key="4">
    <source>
        <dbReference type="PROSITE-ProRule" id="PRU00335"/>
    </source>
</evidence>
<dbReference type="KEGG" id="mprt:ET475_02470"/>